<dbReference type="SUPFAM" id="SSF53474">
    <property type="entry name" value="alpha/beta-Hydrolases"/>
    <property type="match status" value="1"/>
</dbReference>
<name>A0A494RQU1_9CAUL</name>
<keyword evidence="5" id="KW-1185">Reference proteome</keyword>
<gene>
    <name evidence="4" type="ORF">D8I30_10980</name>
</gene>
<sequence length="804" mass="87247">MRRAILALLLATTAAWPAGAQTPRPFTINDLLRHEDVGTTRISPDGKWVAIERQRPYDQAGTYALATMTGALLSDLELHRVDRTGAPIRLAAVSQEAGYISGPFSPDGARMAVFRVTADDLQLGVLTLATGETIWTPFTPEMIQFGQTVAWRSATELIFIARPRHDPPVSMRVGFKVQQRVERLWRTAASGHGSSAVYIPSGQSRQSRTTVEPSTLVALDVLTGTPRLLARGEWFDLRLSPDGRHAALLEDAEDLQPRPDRLVRVGDPYRRRRLRLVALDTGAVLSPLPDQDLAMYLMTWSPDSSELIVFGRPPGGDFDDDGRFWTVSPGGRSRALDLGRMKPWIQRTWDGVAVALASWDGARPLVQARTAEGDRVWATPDASGRRPVPVKEPNERIVQLNGRAAVQRADGVYSLAPGGPLLARGQLRDQGESVDLGNPARWNPSPLVLGARTLVDQTCLSYLRKPEPACLPPFAGDETILAVSPNADFLVTRRRLDQGTGGVLLRTMEGVTLLAEVNAGWRDIDWGRIVAVPHRGPDGQHLTSWLLLPPGPEPEVPPPVVVEVYPGSAPRTAPAALMPGGARLQNNPAVIAAAGYAVLVVSLPMAPGESRPAAGIADRILAAVDAAGELGFVDPQRIALIGHSFGGYGVLSAVAQSDRFSAVIASNGYPDLSLSMQLPPFFRVAPEEGVPVGQMIGWGETGQASIGDFAAMPRAYVEASPLYQVERIRTPALLIESDLDTPRMGALFSSLYRQNREAGLVTYYGEGHTYFSPGNLRDLHARILEWLDRYLAPHPDDRELAPVR</sequence>
<dbReference type="InterPro" id="IPR001375">
    <property type="entry name" value="Peptidase_S9_cat"/>
</dbReference>
<evidence type="ECO:0000259" key="3">
    <source>
        <dbReference type="Pfam" id="PF00326"/>
    </source>
</evidence>
<dbReference type="SUPFAM" id="SSF82171">
    <property type="entry name" value="DPP6 N-terminal domain-like"/>
    <property type="match status" value="1"/>
</dbReference>
<dbReference type="GO" id="GO:0004252">
    <property type="term" value="F:serine-type endopeptidase activity"/>
    <property type="evidence" value="ECO:0007669"/>
    <property type="project" value="TreeGrafter"/>
</dbReference>
<evidence type="ECO:0000256" key="1">
    <source>
        <dbReference type="ARBA" id="ARBA00022801"/>
    </source>
</evidence>
<protein>
    <recommendedName>
        <fullName evidence="3">Peptidase S9 prolyl oligopeptidase catalytic domain-containing protein</fullName>
    </recommendedName>
</protein>
<keyword evidence="1" id="KW-0378">Hydrolase</keyword>
<dbReference type="PANTHER" id="PTHR42776">
    <property type="entry name" value="SERINE PEPTIDASE S9 FAMILY MEMBER"/>
    <property type="match status" value="1"/>
</dbReference>
<dbReference type="PANTHER" id="PTHR42776:SF27">
    <property type="entry name" value="DIPEPTIDYL PEPTIDASE FAMILY MEMBER 6"/>
    <property type="match status" value="1"/>
</dbReference>
<evidence type="ECO:0000256" key="2">
    <source>
        <dbReference type="SAM" id="SignalP"/>
    </source>
</evidence>
<dbReference type="Gene3D" id="3.40.50.1820">
    <property type="entry name" value="alpha/beta hydrolase"/>
    <property type="match status" value="1"/>
</dbReference>
<dbReference type="AlphaFoldDB" id="A0A494RQU1"/>
<accession>A0A494RQU1</accession>
<evidence type="ECO:0000313" key="4">
    <source>
        <dbReference type="EMBL" id="AYG95646.1"/>
    </source>
</evidence>
<dbReference type="EMBL" id="CP032707">
    <property type="protein sequence ID" value="AYG95646.1"/>
    <property type="molecule type" value="Genomic_DNA"/>
</dbReference>
<keyword evidence="2" id="KW-0732">Signal</keyword>
<dbReference type="Pfam" id="PF00326">
    <property type="entry name" value="Peptidase_S9"/>
    <property type="match status" value="1"/>
</dbReference>
<dbReference type="OrthoDB" id="7201746at2"/>
<feature type="chain" id="PRO_5019834782" description="Peptidase S9 prolyl oligopeptidase catalytic domain-containing protein" evidence="2">
    <location>
        <begin position="21"/>
        <end position="804"/>
    </location>
</feature>
<dbReference type="RefSeq" id="WP_121482780.1">
    <property type="nucleotide sequence ID" value="NZ_CP032707.1"/>
</dbReference>
<dbReference type="Proteomes" id="UP000276984">
    <property type="component" value="Chromosome"/>
</dbReference>
<dbReference type="GO" id="GO:0006508">
    <property type="term" value="P:proteolysis"/>
    <property type="evidence" value="ECO:0007669"/>
    <property type="project" value="InterPro"/>
</dbReference>
<reference evidence="4 5" key="1">
    <citation type="submission" date="2018-10" db="EMBL/GenBank/DDBJ databases">
        <title>Complete genome sequence of Brevundimonas naejangsanensis BRV3.</title>
        <authorList>
            <person name="Berrios L."/>
            <person name="Ely B."/>
        </authorList>
    </citation>
    <scope>NUCLEOTIDE SEQUENCE [LARGE SCALE GENOMIC DNA]</scope>
    <source>
        <strain evidence="4 5">BRV3</strain>
    </source>
</reference>
<proteinExistence type="predicted"/>
<organism evidence="4 5">
    <name type="scientific">Brevundimonas naejangsanensis</name>
    <dbReference type="NCBI Taxonomy" id="588932"/>
    <lineage>
        <taxon>Bacteria</taxon>
        <taxon>Pseudomonadati</taxon>
        <taxon>Pseudomonadota</taxon>
        <taxon>Alphaproteobacteria</taxon>
        <taxon>Caulobacterales</taxon>
        <taxon>Caulobacteraceae</taxon>
        <taxon>Brevundimonas</taxon>
    </lineage>
</organism>
<feature type="domain" description="Peptidase S9 prolyl oligopeptidase catalytic" evidence="3">
    <location>
        <begin position="620"/>
        <end position="792"/>
    </location>
</feature>
<feature type="signal peptide" evidence="2">
    <location>
        <begin position="1"/>
        <end position="20"/>
    </location>
</feature>
<dbReference type="InterPro" id="IPR029058">
    <property type="entry name" value="AB_hydrolase_fold"/>
</dbReference>
<evidence type="ECO:0000313" key="5">
    <source>
        <dbReference type="Proteomes" id="UP000276984"/>
    </source>
</evidence>